<dbReference type="InterPro" id="IPR040815">
    <property type="entry name" value="Nas2_N"/>
</dbReference>
<dbReference type="Gene3D" id="6.10.140.1710">
    <property type="match status" value="1"/>
</dbReference>
<dbReference type="EMBL" id="GDJX01005638">
    <property type="protein sequence ID" value="JAT62298.1"/>
    <property type="molecule type" value="Transcribed_RNA"/>
</dbReference>
<protein>
    <submittedName>
        <fullName evidence="3">Putative 26S proteasome non-ATPase regulatory subunit 9</fullName>
    </submittedName>
</protein>
<organism evidence="3">
    <name type="scientific">Anthurium amnicola</name>
    <dbReference type="NCBI Taxonomy" id="1678845"/>
    <lineage>
        <taxon>Eukaryota</taxon>
        <taxon>Viridiplantae</taxon>
        <taxon>Streptophyta</taxon>
        <taxon>Embryophyta</taxon>
        <taxon>Tracheophyta</taxon>
        <taxon>Spermatophyta</taxon>
        <taxon>Magnoliopsida</taxon>
        <taxon>Liliopsida</taxon>
        <taxon>Araceae</taxon>
        <taxon>Pothoideae</taxon>
        <taxon>Potheae</taxon>
        <taxon>Anthurium</taxon>
    </lineage>
</organism>
<dbReference type="Pfam" id="PF13180">
    <property type="entry name" value="PDZ_2"/>
    <property type="match status" value="1"/>
</dbReference>
<sequence>TSHRLVLSVAFHAAQERVEGGAAASGGRRARGAGTMVGVNLKAETKSLMDQRYSIMVQMNALMEQLFPGGGRRVTGNLLDSEGFPLPYLEIPAVRADLRRLTELGNDFRDITDRIDQNIQVLHSAKLGHNASAPPTESDTIITTSHGGTPSASASMMNEDSHLGVPFAMVDEITEESPAAEDGLQLGDLIVKFGQVVIGDELLARLASEAQLNQGKQLSVTVIRQGSPISLTVTPRQWDGCGLLGCDFRIL</sequence>
<dbReference type="GO" id="GO:0070682">
    <property type="term" value="P:proteasome regulatory particle assembly"/>
    <property type="evidence" value="ECO:0007669"/>
    <property type="project" value="InterPro"/>
</dbReference>
<keyword evidence="3" id="KW-0647">Proteasome</keyword>
<evidence type="ECO:0000256" key="1">
    <source>
        <dbReference type="ARBA" id="ARBA00023186"/>
    </source>
</evidence>
<name>A0A1D1Z5W8_9ARAE</name>
<dbReference type="InterPro" id="IPR036034">
    <property type="entry name" value="PDZ_sf"/>
</dbReference>
<reference evidence="3" key="1">
    <citation type="submission" date="2015-07" db="EMBL/GenBank/DDBJ databases">
        <title>Transcriptome Assembly of Anthurium amnicola.</title>
        <authorList>
            <person name="Suzuki J."/>
        </authorList>
    </citation>
    <scope>NUCLEOTIDE SEQUENCE</scope>
</reference>
<gene>
    <name evidence="3" type="primary">psmD9_1</name>
    <name evidence="3" type="ORF">g.75146</name>
</gene>
<dbReference type="SMART" id="SM00228">
    <property type="entry name" value="PDZ"/>
    <property type="match status" value="1"/>
</dbReference>
<dbReference type="Pfam" id="PF18265">
    <property type="entry name" value="Nas2_N"/>
    <property type="match status" value="1"/>
</dbReference>
<proteinExistence type="predicted"/>
<dbReference type="PANTHER" id="PTHR12651:SF1">
    <property type="entry name" value="26S PROTEASOME NON-ATPASE REGULATORY SUBUNIT 9"/>
    <property type="match status" value="1"/>
</dbReference>
<dbReference type="GO" id="GO:0005634">
    <property type="term" value="C:nucleus"/>
    <property type="evidence" value="ECO:0007669"/>
    <property type="project" value="TreeGrafter"/>
</dbReference>
<feature type="non-terminal residue" evidence="3">
    <location>
        <position position="1"/>
    </location>
</feature>
<keyword evidence="1" id="KW-0143">Chaperone</keyword>
<dbReference type="InterPro" id="IPR035269">
    <property type="entry name" value="PSMD9"/>
</dbReference>
<dbReference type="FunFam" id="2.30.42.10:FF:000107">
    <property type="entry name" value="26S proteasome non-ATPase regulatory subunit 9"/>
    <property type="match status" value="1"/>
</dbReference>
<dbReference type="AlphaFoldDB" id="A0A1D1Z5W8"/>
<dbReference type="SUPFAM" id="SSF50156">
    <property type="entry name" value="PDZ domain-like"/>
    <property type="match status" value="1"/>
</dbReference>
<dbReference type="InterPro" id="IPR001478">
    <property type="entry name" value="PDZ"/>
</dbReference>
<dbReference type="GO" id="GO:0000502">
    <property type="term" value="C:proteasome complex"/>
    <property type="evidence" value="ECO:0007669"/>
    <property type="project" value="UniProtKB-KW"/>
</dbReference>
<evidence type="ECO:0000259" key="2">
    <source>
        <dbReference type="SMART" id="SM00228"/>
    </source>
</evidence>
<dbReference type="Gene3D" id="2.30.42.10">
    <property type="match status" value="1"/>
</dbReference>
<evidence type="ECO:0000313" key="3">
    <source>
        <dbReference type="EMBL" id="JAT62298.1"/>
    </source>
</evidence>
<feature type="domain" description="PDZ" evidence="2">
    <location>
        <begin position="144"/>
        <end position="226"/>
    </location>
</feature>
<dbReference type="GO" id="GO:0005737">
    <property type="term" value="C:cytoplasm"/>
    <property type="evidence" value="ECO:0007669"/>
    <property type="project" value="TreeGrafter"/>
</dbReference>
<accession>A0A1D1Z5W8</accession>
<dbReference type="PANTHER" id="PTHR12651">
    <property type="entry name" value="26S PROTEASOME NON-ATPASE REGULATORY SUBUNIT 9"/>
    <property type="match status" value="1"/>
</dbReference>